<dbReference type="PANTHER" id="PTHR38779">
    <property type="entry name" value="TYPE II SECRETION SYSTEM PROTEIN I-RELATED"/>
    <property type="match status" value="1"/>
</dbReference>
<sequence>MNRERGFSLVEVLVALMVVGLALPALMGQMQAQTDSQALLRNKTLALYVAQNKIVEYRLRKREPNASIGDSESGDVEMGGARWYWRATTTRFPDIQAQQIEVLVGLSPDETLSSVVAVFNE</sequence>
<dbReference type="Pfam" id="PF02501">
    <property type="entry name" value="T2SSI"/>
    <property type="match status" value="1"/>
</dbReference>
<dbReference type="InterPro" id="IPR012902">
    <property type="entry name" value="N_methyl_site"/>
</dbReference>
<dbReference type="AlphaFoldDB" id="A0A839UUS5"/>
<keyword evidence="8" id="KW-0472">Membrane</keyword>
<evidence type="ECO:0000256" key="4">
    <source>
        <dbReference type="ARBA" id="ARBA00022481"/>
    </source>
</evidence>
<dbReference type="PANTHER" id="PTHR38779:SF2">
    <property type="entry name" value="TYPE II SECRETION SYSTEM PROTEIN I-RELATED"/>
    <property type="match status" value="1"/>
</dbReference>
<organism evidence="11 12">
    <name type="scientific">Simiduia aestuariiviva</name>
    <dbReference type="NCBI Taxonomy" id="1510459"/>
    <lineage>
        <taxon>Bacteria</taxon>
        <taxon>Pseudomonadati</taxon>
        <taxon>Pseudomonadota</taxon>
        <taxon>Gammaproteobacteria</taxon>
        <taxon>Cellvibrionales</taxon>
        <taxon>Cellvibrionaceae</taxon>
        <taxon>Simiduia</taxon>
    </lineage>
</organism>
<evidence type="ECO:0000256" key="5">
    <source>
        <dbReference type="ARBA" id="ARBA00022519"/>
    </source>
</evidence>
<evidence type="ECO:0000256" key="1">
    <source>
        <dbReference type="ARBA" id="ARBA00004377"/>
    </source>
</evidence>
<dbReference type="SUPFAM" id="SSF54523">
    <property type="entry name" value="Pili subunits"/>
    <property type="match status" value="1"/>
</dbReference>
<dbReference type="NCBIfam" id="TIGR02532">
    <property type="entry name" value="IV_pilin_GFxxxE"/>
    <property type="match status" value="1"/>
</dbReference>
<dbReference type="InterPro" id="IPR003413">
    <property type="entry name" value="T2SS_GspI_C"/>
</dbReference>
<dbReference type="GO" id="GO:0015628">
    <property type="term" value="P:protein secretion by the type II secretion system"/>
    <property type="evidence" value="ECO:0007669"/>
    <property type="project" value="UniProtKB-UniRule"/>
</dbReference>
<comment type="function">
    <text evidence="9">Component of the type II secretion system required for the energy-dependent secretion of extracellular factors such as proteases and toxins from the periplasm.</text>
</comment>
<dbReference type="Pfam" id="PF07963">
    <property type="entry name" value="N_methyl"/>
    <property type="match status" value="1"/>
</dbReference>
<comment type="subcellular location">
    <subcellularLocation>
        <location evidence="1 9">Cell inner membrane</location>
        <topology evidence="1 9">Single-pass membrane protein</topology>
    </subcellularLocation>
</comment>
<dbReference type="Gene3D" id="3.30.1300.30">
    <property type="entry name" value="GSPII I/J protein-like"/>
    <property type="match status" value="1"/>
</dbReference>
<keyword evidence="7" id="KW-1133">Transmembrane helix</keyword>
<feature type="domain" description="Type II secretion system protein GspI C-terminal" evidence="10">
    <location>
        <begin position="40"/>
        <end position="115"/>
    </location>
</feature>
<dbReference type="InterPro" id="IPR010052">
    <property type="entry name" value="T2SS_protein-GspI"/>
</dbReference>
<dbReference type="Proteomes" id="UP000559987">
    <property type="component" value="Unassembled WGS sequence"/>
</dbReference>
<evidence type="ECO:0000256" key="9">
    <source>
        <dbReference type="RuleBase" id="RU368030"/>
    </source>
</evidence>
<evidence type="ECO:0000256" key="2">
    <source>
        <dbReference type="ARBA" id="ARBA00008358"/>
    </source>
</evidence>
<keyword evidence="3" id="KW-1003">Cell membrane</keyword>
<comment type="subunit">
    <text evidence="9">Type II secretion is composed of four main components: the outer membrane complex, the inner membrane complex, the cytoplasmic secretion ATPase and the periplasm-spanning pseudopilus.</text>
</comment>
<keyword evidence="12" id="KW-1185">Reference proteome</keyword>
<comment type="caution">
    <text evidence="11">The sequence shown here is derived from an EMBL/GenBank/DDBJ whole genome shotgun (WGS) entry which is preliminary data.</text>
</comment>
<comment type="similarity">
    <text evidence="2 9">Belongs to the GSP I family.</text>
</comment>
<keyword evidence="6" id="KW-0812">Transmembrane</keyword>
<dbReference type="RefSeq" id="WP_183911255.1">
    <property type="nucleotide sequence ID" value="NZ_JACHXZ010000004.1"/>
</dbReference>
<evidence type="ECO:0000256" key="3">
    <source>
        <dbReference type="ARBA" id="ARBA00022475"/>
    </source>
</evidence>
<dbReference type="EMBL" id="JACHXZ010000004">
    <property type="protein sequence ID" value="MBB3169766.1"/>
    <property type="molecule type" value="Genomic_DNA"/>
</dbReference>
<comment type="PTM">
    <text evidence="9">Cleaved by prepilin peptidase.</text>
</comment>
<proteinExistence type="inferred from homology"/>
<evidence type="ECO:0000256" key="7">
    <source>
        <dbReference type="ARBA" id="ARBA00022989"/>
    </source>
</evidence>
<protein>
    <recommendedName>
        <fullName evidence="9">Type II secretion system protein I</fullName>
        <shortName evidence="9">T2SS minor pseudopilin I</shortName>
    </recommendedName>
</protein>
<dbReference type="NCBIfam" id="TIGR01707">
    <property type="entry name" value="gspI"/>
    <property type="match status" value="1"/>
</dbReference>
<keyword evidence="4 9" id="KW-0488">Methylation</keyword>
<reference evidence="11 12" key="1">
    <citation type="submission" date="2020-08" db="EMBL/GenBank/DDBJ databases">
        <title>Genomic Encyclopedia of Type Strains, Phase III (KMG-III): the genomes of soil and plant-associated and newly described type strains.</title>
        <authorList>
            <person name="Whitman W."/>
        </authorList>
    </citation>
    <scope>NUCLEOTIDE SEQUENCE [LARGE SCALE GENOMIC DNA]</scope>
    <source>
        <strain evidence="11 12">CECT 8571</strain>
    </source>
</reference>
<keyword evidence="5 9" id="KW-0997">Cell inner membrane</keyword>
<evidence type="ECO:0000256" key="8">
    <source>
        <dbReference type="ARBA" id="ARBA00023136"/>
    </source>
</evidence>
<evidence type="ECO:0000259" key="10">
    <source>
        <dbReference type="Pfam" id="PF02501"/>
    </source>
</evidence>
<dbReference type="InterPro" id="IPR045584">
    <property type="entry name" value="Pilin-like"/>
</dbReference>
<name>A0A839UUS5_9GAMM</name>
<dbReference type="GO" id="GO:0005886">
    <property type="term" value="C:plasma membrane"/>
    <property type="evidence" value="ECO:0007669"/>
    <property type="project" value="UniProtKB-SubCell"/>
</dbReference>
<evidence type="ECO:0000313" key="12">
    <source>
        <dbReference type="Proteomes" id="UP000559987"/>
    </source>
</evidence>
<evidence type="ECO:0000256" key="6">
    <source>
        <dbReference type="ARBA" id="ARBA00022692"/>
    </source>
</evidence>
<gene>
    <name evidence="11" type="ORF">FHS30_002979</name>
</gene>
<evidence type="ECO:0000313" key="11">
    <source>
        <dbReference type="EMBL" id="MBB3169766.1"/>
    </source>
</evidence>
<dbReference type="GO" id="GO:0015627">
    <property type="term" value="C:type II protein secretion system complex"/>
    <property type="evidence" value="ECO:0007669"/>
    <property type="project" value="UniProtKB-UniRule"/>
</dbReference>
<accession>A0A839UUS5</accession>